<gene>
    <name evidence="1" type="ORF">Sangu_2662600</name>
</gene>
<comment type="caution">
    <text evidence="1">The sequence shown here is derived from an EMBL/GenBank/DDBJ whole genome shotgun (WGS) entry which is preliminary data.</text>
</comment>
<protein>
    <submittedName>
        <fullName evidence="1">Uncharacterized protein</fullName>
    </submittedName>
</protein>
<reference evidence="1" key="1">
    <citation type="submission" date="2020-06" db="EMBL/GenBank/DDBJ databases">
        <authorList>
            <person name="Li T."/>
            <person name="Hu X."/>
            <person name="Zhang T."/>
            <person name="Song X."/>
            <person name="Zhang H."/>
            <person name="Dai N."/>
            <person name="Sheng W."/>
            <person name="Hou X."/>
            <person name="Wei L."/>
        </authorList>
    </citation>
    <scope>NUCLEOTIDE SEQUENCE</scope>
    <source>
        <strain evidence="1">G01</strain>
        <tissue evidence="1">Leaf</tissue>
    </source>
</reference>
<evidence type="ECO:0000313" key="1">
    <source>
        <dbReference type="EMBL" id="KAL0288350.1"/>
    </source>
</evidence>
<sequence length="65" mass="7179">MEEISSLALTLMKGVVIPEDRRLLAPLPRKDLEQSASSHMMKAVFACEALFSRSQGPAPIPQRKT</sequence>
<dbReference type="AlphaFoldDB" id="A0AAW2J1K5"/>
<accession>A0AAW2J1K5</accession>
<proteinExistence type="predicted"/>
<reference evidence="1" key="2">
    <citation type="journal article" date="2024" name="Plant">
        <title>Genomic evolution and insights into agronomic trait innovations of Sesamum species.</title>
        <authorList>
            <person name="Miao H."/>
            <person name="Wang L."/>
            <person name="Qu L."/>
            <person name="Liu H."/>
            <person name="Sun Y."/>
            <person name="Le M."/>
            <person name="Wang Q."/>
            <person name="Wei S."/>
            <person name="Zheng Y."/>
            <person name="Lin W."/>
            <person name="Duan Y."/>
            <person name="Cao H."/>
            <person name="Xiong S."/>
            <person name="Wang X."/>
            <person name="Wei L."/>
            <person name="Li C."/>
            <person name="Ma Q."/>
            <person name="Ju M."/>
            <person name="Zhao R."/>
            <person name="Li G."/>
            <person name="Mu C."/>
            <person name="Tian Q."/>
            <person name="Mei H."/>
            <person name="Zhang T."/>
            <person name="Gao T."/>
            <person name="Zhang H."/>
        </authorList>
    </citation>
    <scope>NUCLEOTIDE SEQUENCE</scope>
    <source>
        <strain evidence="1">G01</strain>
    </source>
</reference>
<dbReference type="EMBL" id="JACGWK010001450">
    <property type="protein sequence ID" value="KAL0288350.1"/>
    <property type="molecule type" value="Genomic_DNA"/>
</dbReference>
<name>A0AAW2J1K5_9LAMI</name>
<organism evidence="1">
    <name type="scientific">Sesamum angustifolium</name>
    <dbReference type="NCBI Taxonomy" id="2727405"/>
    <lineage>
        <taxon>Eukaryota</taxon>
        <taxon>Viridiplantae</taxon>
        <taxon>Streptophyta</taxon>
        <taxon>Embryophyta</taxon>
        <taxon>Tracheophyta</taxon>
        <taxon>Spermatophyta</taxon>
        <taxon>Magnoliopsida</taxon>
        <taxon>eudicotyledons</taxon>
        <taxon>Gunneridae</taxon>
        <taxon>Pentapetalae</taxon>
        <taxon>asterids</taxon>
        <taxon>lamiids</taxon>
        <taxon>Lamiales</taxon>
        <taxon>Pedaliaceae</taxon>
        <taxon>Sesamum</taxon>
    </lineage>
</organism>